<feature type="compositionally biased region" description="Polar residues" evidence="1">
    <location>
        <begin position="85"/>
        <end position="94"/>
    </location>
</feature>
<gene>
    <name evidence="2" type="ORF">ColSpa_03249</name>
</gene>
<accession>A0AA37LB45</accession>
<dbReference type="EMBL" id="BQXU01000006">
    <property type="protein sequence ID" value="GKT43068.1"/>
    <property type="molecule type" value="Genomic_DNA"/>
</dbReference>
<dbReference type="RefSeq" id="XP_049125418.1">
    <property type="nucleotide sequence ID" value="XM_049269461.1"/>
</dbReference>
<sequence>MAINVAAGKILGGGRRLRVVIAMLGTFFAKGFPPECVGRDWLGVQAGRARLVPLGRNHERPHPSWQPAGPKLEDKAAWERISMQRSHVSSQTLSRWREGGRSGDGGWLDDTGPISAPPDVL</sequence>
<dbReference type="Proteomes" id="UP001055115">
    <property type="component" value="Unassembled WGS sequence"/>
</dbReference>
<proteinExistence type="predicted"/>
<reference evidence="2 3" key="1">
    <citation type="submission" date="2022-03" db="EMBL/GenBank/DDBJ databases">
        <title>Genome data of Colletotrichum spp.</title>
        <authorList>
            <person name="Utami Y.D."/>
            <person name="Hiruma K."/>
        </authorList>
    </citation>
    <scope>NUCLEOTIDE SEQUENCE [LARGE SCALE GENOMIC DNA]</scope>
    <source>
        <strain evidence="2 3">MAFF 239500</strain>
    </source>
</reference>
<keyword evidence="3" id="KW-1185">Reference proteome</keyword>
<evidence type="ECO:0000313" key="3">
    <source>
        <dbReference type="Proteomes" id="UP001055115"/>
    </source>
</evidence>
<protein>
    <submittedName>
        <fullName evidence="2">Uncharacterized protein</fullName>
    </submittedName>
</protein>
<evidence type="ECO:0000313" key="2">
    <source>
        <dbReference type="EMBL" id="GKT43068.1"/>
    </source>
</evidence>
<dbReference type="AlphaFoldDB" id="A0AA37LB45"/>
<comment type="caution">
    <text evidence="2">The sequence shown here is derived from an EMBL/GenBank/DDBJ whole genome shotgun (WGS) entry which is preliminary data.</text>
</comment>
<name>A0AA37LB45_9PEZI</name>
<dbReference type="GeneID" id="73324051"/>
<organism evidence="2 3">
    <name type="scientific">Colletotrichum spaethianum</name>
    <dbReference type="NCBI Taxonomy" id="700344"/>
    <lineage>
        <taxon>Eukaryota</taxon>
        <taxon>Fungi</taxon>
        <taxon>Dikarya</taxon>
        <taxon>Ascomycota</taxon>
        <taxon>Pezizomycotina</taxon>
        <taxon>Sordariomycetes</taxon>
        <taxon>Hypocreomycetidae</taxon>
        <taxon>Glomerellales</taxon>
        <taxon>Glomerellaceae</taxon>
        <taxon>Colletotrichum</taxon>
        <taxon>Colletotrichum spaethianum species complex</taxon>
    </lineage>
</organism>
<evidence type="ECO:0000256" key="1">
    <source>
        <dbReference type="SAM" id="MobiDB-lite"/>
    </source>
</evidence>
<feature type="region of interest" description="Disordered" evidence="1">
    <location>
        <begin position="85"/>
        <end position="121"/>
    </location>
</feature>